<evidence type="ECO:0000259" key="4">
    <source>
        <dbReference type="Pfam" id="PF08392"/>
    </source>
</evidence>
<dbReference type="Pfam" id="PF08392">
    <property type="entry name" value="FAE1_CUT1_RppA"/>
    <property type="match status" value="1"/>
</dbReference>
<dbReference type="AlphaFoldDB" id="A0AA41VGZ6"/>
<proteinExistence type="predicted"/>
<evidence type="ECO:0008006" key="7">
    <source>
        <dbReference type="Google" id="ProtNLM"/>
    </source>
</evidence>
<dbReference type="SUPFAM" id="SSF53901">
    <property type="entry name" value="Thiolase-like"/>
    <property type="match status" value="2"/>
</dbReference>
<feature type="active site" evidence="2">
    <location>
        <position position="337"/>
    </location>
</feature>
<evidence type="ECO:0000313" key="5">
    <source>
        <dbReference type="EMBL" id="MCL7041091.1"/>
    </source>
</evidence>
<evidence type="ECO:0000256" key="1">
    <source>
        <dbReference type="ARBA" id="ARBA00023315"/>
    </source>
</evidence>
<dbReference type="InterPro" id="IPR013601">
    <property type="entry name" value="FAE1_typ3_polyketide_synth"/>
</dbReference>
<organism evidence="5 6">
    <name type="scientific">Papaver nudicaule</name>
    <name type="common">Iceland poppy</name>
    <dbReference type="NCBI Taxonomy" id="74823"/>
    <lineage>
        <taxon>Eukaryota</taxon>
        <taxon>Viridiplantae</taxon>
        <taxon>Streptophyta</taxon>
        <taxon>Embryophyta</taxon>
        <taxon>Tracheophyta</taxon>
        <taxon>Spermatophyta</taxon>
        <taxon>Magnoliopsida</taxon>
        <taxon>Ranunculales</taxon>
        <taxon>Papaveraceae</taxon>
        <taxon>Papaveroideae</taxon>
        <taxon>Papaver</taxon>
    </lineage>
</organism>
<dbReference type="CDD" id="cd00831">
    <property type="entry name" value="CHS_like"/>
    <property type="match status" value="1"/>
</dbReference>
<dbReference type="GO" id="GO:0006633">
    <property type="term" value="P:fatty acid biosynthetic process"/>
    <property type="evidence" value="ECO:0007669"/>
    <property type="project" value="InterPro"/>
</dbReference>
<dbReference type="Pfam" id="PF02797">
    <property type="entry name" value="Chal_sti_synt_C"/>
    <property type="match status" value="1"/>
</dbReference>
<protein>
    <recommendedName>
        <fullName evidence="7">3-ketoacyl-CoA synthase</fullName>
    </recommendedName>
</protein>
<feature type="active site" evidence="2">
    <location>
        <position position="300"/>
    </location>
</feature>
<feature type="domain" description="FAE" evidence="4">
    <location>
        <begin position="5"/>
        <end position="281"/>
    </location>
</feature>
<evidence type="ECO:0000313" key="6">
    <source>
        <dbReference type="Proteomes" id="UP001177140"/>
    </source>
</evidence>
<dbReference type="GO" id="GO:0016747">
    <property type="term" value="F:acyltransferase activity, transferring groups other than amino-acyl groups"/>
    <property type="evidence" value="ECO:0007669"/>
    <property type="project" value="InterPro"/>
</dbReference>
<evidence type="ECO:0000256" key="2">
    <source>
        <dbReference type="PIRSR" id="PIRSR036417-1"/>
    </source>
</evidence>
<name>A0AA41VGZ6_PAPNU</name>
<dbReference type="InterPro" id="IPR016039">
    <property type="entry name" value="Thiolase-like"/>
</dbReference>
<feature type="active site" evidence="2">
    <location>
        <position position="215"/>
    </location>
</feature>
<dbReference type="GO" id="GO:0016020">
    <property type="term" value="C:membrane"/>
    <property type="evidence" value="ECO:0007669"/>
    <property type="project" value="InterPro"/>
</dbReference>
<dbReference type="InterPro" id="IPR012328">
    <property type="entry name" value="Chalcone/stilbene_synt_C"/>
</dbReference>
<dbReference type="Gene3D" id="3.40.47.10">
    <property type="match status" value="1"/>
</dbReference>
<dbReference type="PANTHER" id="PTHR31561">
    <property type="entry name" value="3-KETOACYL-COA SYNTHASE"/>
    <property type="match status" value="1"/>
</dbReference>
<dbReference type="InterPro" id="IPR012392">
    <property type="entry name" value="3-ktacl-CoA_syn"/>
</dbReference>
<keyword evidence="1" id="KW-0012">Acyltransferase</keyword>
<feature type="active site" evidence="2">
    <location>
        <position position="304"/>
    </location>
</feature>
<feature type="active site" evidence="2">
    <location>
        <position position="136"/>
    </location>
</feature>
<keyword evidence="1" id="KW-0808">Transferase</keyword>
<keyword evidence="6" id="KW-1185">Reference proteome</keyword>
<feature type="active site" evidence="2">
    <location>
        <position position="333"/>
    </location>
</feature>
<reference evidence="5" key="1">
    <citation type="submission" date="2022-03" db="EMBL/GenBank/DDBJ databases">
        <title>A functionally conserved STORR gene fusion in Papaver species that diverged 16.8 million years ago.</title>
        <authorList>
            <person name="Catania T."/>
        </authorList>
    </citation>
    <scope>NUCLEOTIDE SEQUENCE</scope>
    <source>
        <strain evidence="5">S-191538</strain>
    </source>
</reference>
<dbReference type="EMBL" id="JAJJMA010220018">
    <property type="protein sequence ID" value="MCL7041091.1"/>
    <property type="molecule type" value="Genomic_DNA"/>
</dbReference>
<accession>A0AA41VGZ6</accession>
<dbReference type="Proteomes" id="UP001177140">
    <property type="component" value="Unassembled WGS sequence"/>
</dbReference>
<gene>
    <name evidence="5" type="ORF">MKW94_012868</name>
</gene>
<dbReference type="PIRSF" id="PIRSF036417">
    <property type="entry name" value="3-ktacl-CoA_syn"/>
    <property type="match status" value="1"/>
</dbReference>
<evidence type="ECO:0000259" key="3">
    <source>
        <dbReference type="Pfam" id="PF02797"/>
    </source>
</evidence>
<sequence>MIYMRKLPQTMYLVDFVCYHPPTHLQVPTEYFLKGFHHYITLSASSVEFPRKILERSGLGEETCLSEGLHAIPPNQSLALARKETEEVMFINPKDIGILVVNCSLFSITPSLCDIIINKYKLRNNVKSFTLGGMGCSARVIAVDLAKGALQVHRNTCAIVLSTENLTLRAYHGNNKSMMITSCLFRIGGAAILLSNKNKDKRQAKYKLVQMVRTHHGSDDEAYKSVSHHEDEAGELGVSLSKSIMRAAGETLKTNITTLGPLVLPFGEQLRFLYSMVNKKLFKNPKTRMYIPDFKLAFEHFCIHAGGRGIIDEVEKNLKLYPVHVEASRMTLHRFGNTSSSTIWYELAYIEAKGRMRKNDRCNSAVWIVLKNVKPYFANGGKCNPWEDCIHRYHV</sequence>
<feature type="domain" description="Chalcone/stilbene synthase C-terminal" evidence="3">
    <location>
        <begin position="301"/>
        <end position="359"/>
    </location>
</feature>
<comment type="caution">
    <text evidence="5">The sequence shown here is derived from an EMBL/GenBank/DDBJ whole genome shotgun (WGS) entry which is preliminary data.</text>
</comment>